<evidence type="ECO:0000313" key="2">
    <source>
        <dbReference type="Proteomes" id="UP000639396"/>
    </source>
</evidence>
<gene>
    <name evidence="1" type="ORF">IDH45_23025</name>
</gene>
<dbReference type="EMBL" id="JACXJA010000034">
    <property type="protein sequence ID" value="MBD2864854.1"/>
    <property type="molecule type" value="Genomic_DNA"/>
</dbReference>
<organism evidence="1 2">
    <name type="scientific">Paenibacillus oceani</name>
    <dbReference type="NCBI Taxonomy" id="2772510"/>
    <lineage>
        <taxon>Bacteria</taxon>
        <taxon>Bacillati</taxon>
        <taxon>Bacillota</taxon>
        <taxon>Bacilli</taxon>
        <taxon>Bacillales</taxon>
        <taxon>Paenibacillaceae</taxon>
        <taxon>Paenibacillus</taxon>
    </lineage>
</organism>
<proteinExistence type="predicted"/>
<dbReference type="AlphaFoldDB" id="A0A927CB86"/>
<comment type="caution">
    <text evidence="1">The sequence shown here is derived from an EMBL/GenBank/DDBJ whole genome shotgun (WGS) entry which is preliminary data.</text>
</comment>
<sequence length="210" mass="23019">MKTNTTRLSPAEFRDDRILIRLVTRDGVPLQLLTDTGGGLVLTEKAIRKAGLVPDATEVVGNKTFPAVGLPFGEEDEAVPPLLVGGCPGKFLVMSEPRGVLEGLDGLIGQAWFADRVWVFDYIRKQFIYDPDVMAGEAMKDSPHTVPLGFLHNDQGSRMNSFPRIQVKIDGEMVDLLFDTGASIELAKDFLQRNASAYAGFSLNRLRLVA</sequence>
<evidence type="ECO:0000313" key="1">
    <source>
        <dbReference type="EMBL" id="MBD2864854.1"/>
    </source>
</evidence>
<dbReference type="Proteomes" id="UP000639396">
    <property type="component" value="Unassembled WGS sequence"/>
</dbReference>
<accession>A0A927CB86</accession>
<keyword evidence="2" id="KW-1185">Reference proteome</keyword>
<dbReference type="RefSeq" id="WP_190930475.1">
    <property type="nucleotide sequence ID" value="NZ_JACXJA010000034.1"/>
</dbReference>
<name>A0A927CB86_9BACL</name>
<reference evidence="1" key="1">
    <citation type="submission" date="2020-09" db="EMBL/GenBank/DDBJ databases">
        <title>A novel bacterium of genus Paenibacillus, isolated from South China Sea.</title>
        <authorList>
            <person name="Huang H."/>
            <person name="Mo K."/>
            <person name="Hu Y."/>
        </authorList>
    </citation>
    <scope>NUCLEOTIDE SEQUENCE</scope>
    <source>
        <strain evidence="1">IB182363</strain>
    </source>
</reference>
<protein>
    <submittedName>
        <fullName evidence="1">Uncharacterized protein</fullName>
    </submittedName>
</protein>